<evidence type="ECO:0000256" key="2">
    <source>
        <dbReference type="ARBA" id="ARBA00022801"/>
    </source>
</evidence>
<protein>
    <submittedName>
        <fullName evidence="5">L-5-oxoprolinase (ATP-dependent) subunit B</fullName>
        <ecNumber evidence="5">3.5.2.9</ecNumber>
    </submittedName>
</protein>
<dbReference type="SUPFAM" id="SSF160467">
    <property type="entry name" value="PH0987 N-terminal domain-like"/>
    <property type="match status" value="1"/>
</dbReference>
<proteinExistence type="predicted"/>
<dbReference type="NCBIfam" id="TIGR00370">
    <property type="entry name" value="5-oxoprolinase subunit PxpB"/>
    <property type="match status" value="1"/>
</dbReference>
<feature type="domain" description="Carboxyltransferase" evidence="4">
    <location>
        <begin position="4"/>
        <end position="202"/>
    </location>
</feature>
<organism evidence="5 6">
    <name type="scientific">Candidatus Hydrogenisulfobacillus filiaventi</name>
    <dbReference type="NCBI Taxonomy" id="2707344"/>
    <lineage>
        <taxon>Bacteria</taxon>
        <taxon>Bacillati</taxon>
        <taxon>Bacillota</taxon>
        <taxon>Clostridia</taxon>
        <taxon>Eubacteriales</taxon>
        <taxon>Clostridiales Family XVII. Incertae Sedis</taxon>
        <taxon>Candidatus Hydrogenisulfobacillus</taxon>
    </lineage>
</organism>
<dbReference type="Pfam" id="PF02682">
    <property type="entry name" value="CT_C_D"/>
    <property type="match status" value="1"/>
</dbReference>
<dbReference type="Gene3D" id="2.40.100.10">
    <property type="entry name" value="Cyclophilin-like"/>
    <property type="match status" value="1"/>
</dbReference>
<keyword evidence="3" id="KW-0067">ATP-binding</keyword>
<keyword evidence="2 5" id="KW-0378">Hydrolase</keyword>
<sequence>MDRWRVRAAGDAAVLVELGREEDPAVNRGVHRLAAALRGLPGILETVPGYTTLLVVFDPRRWDGAGVAALVEAARPGPAPPFPGGRRVRIPVCYGGEWGPDLEAVAARHHLTPQTVVTLHAGRDYPVYALGFSPGFPMLGGLDPRLATPRLDTPRLKVPAGSVGIGGRQTGIYPLATPGGWNLIGRTPLRLFRPDRVPPVPYRPGDVLHFDPIDADAFARLAGSPAEPAVEVLEPEAPA</sequence>
<evidence type="ECO:0000313" key="6">
    <source>
        <dbReference type="Proteomes" id="UP000503399"/>
    </source>
</evidence>
<gene>
    <name evidence="5" type="primary">pxpB</name>
    <name evidence="5" type="ORF">R50_1695</name>
</gene>
<dbReference type="EC" id="3.5.2.9" evidence="5"/>
<dbReference type="Gene3D" id="3.30.1360.40">
    <property type="match status" value="1"/>
</dbReference>
<dbReference type="PANTHER" id="PTHR34698:SF2">
    <property type="entry name" value="5-OXOPROLINASE SUBUNIT B"/>
    <property type="match status" value="1"/>
</dbReference>
<dbReference type="GO" id="GO:0017168">
    <property type="term" value="F:5-oxoprolinase (ATP-hydrolyzing) activity"/>
    <property type="evidence" value="ECO:0007669"/>
    <property type="project" value="UniProtKB-EC"/>
</dbReference>
<dbReference type="KEGG" id="hfv:R50_1695"/>
<keyword evidence="1" id="KW-0547">Nucleotide-binding</keyword>
<dbReference type="GO" id="GO:0005524">
    <property type="term" value="F:ATP binding"/>
    <property type="evidence" value="ECO:0007669"/>
    <property type="project" value="UniProtKB-KW"/>
</dbReference>
<dbReference type="AlphaFoldDB" id="A0A6F8ZHD4"/>
<evidence type="ECO:0000256" key="3">
    <source>
        <dbReference type="ARBA" id="ARBA00022840"/>
    </source>
</evidence>
<dbReference type="Proteomes" id="UP000503399">
    <property type="component" value="Chromosome"/>
</dbReference>
<evidence type="ECO:0000256" key="1">
    <source>
        <dbReference type="ARBA" id="ARBA00022741"/>
    </source>
</evidence>
<dbReference type="InterPro" id="IPR003833">
    <property type="entry name" value="CT_C_D"/>
</dbReference>
<reference evidence="5 6" key="1">
    <citation type="submission" date="2020-02" db="EMBL/GenBank/DDBJ databases">
        <authorList>
            <person name="Hogendoorn C."/>
        </authorList>
    </citation>
    <scope>NUCLEOTIDE SEQUENCE [LARGE SCALE GENOMIC DNA]</scope>
    <source>
        <strain evidence="5">R501</strain>
    </source>
</reference>
<dbReference type="InterPro" id="IPR029000">
    <property type="entry name" value="Cyclophilin-like_dom_sf"/>
</dbReference>
<dbReference type="PANTHER" id="PTHR34698">
    <property type="entry name" value="5-OXOPROLINASE SUBUNIT B"/>
    <property type="match status" value="1"/>
</dbReference>
<accession>A0A6F8ZHD4</accession>
<evidence type="ECO:0000259" key="4">
    <source>
        <dbReference type="SMART" id="SM00796"/>
    </source>
</evidence>
<name>A0A6F8ZHD4_9FIRM</name>
<dbReference type="EMBL" id="LR778114">
    <property type="protein sequence ID" value="CAB1129196.1"/>
    <property type="molecule type" value="Genomic_DNA"/>
</dbReference>
<keyword evidence="6" id="KW-1185">Reference proteome</keyword>
<evidence type="ECO:0000313" key="5">
    <source>
        <dbReference type="EMBL" id="CAB1129196.1"/>
    </source>
</evidence>
<dbReference type="InterPro" id="IPR010016">
    <property type="entry name" value="PxpB"/>
</dbReference>
<dbReference type="SUPFAM" id="SSF50891">
    <property type="entry name" value="Cyclophilin-like"/>
    <property type="match status" value="1"/>
</dbReference>
<dbReference type="SMART" id="SM00796">
    <property type="entry name" value="AHS1"/>
    <property type="match status" value="1"/>
</dbReference>